<evidence type="ECO:0008006" key="10">
    <source>
        <dbReference type="Google" id="ProtNLM"/>
    </source>
</evidence>
<dbReference type="InterPro" id="IPR013320">
    <property type="entry name" value="ConA-like_dom_sf"/>
</dbReference>
<reference evidence="8 9" key="1">
    <citation type="submission" date="2019-07" db="EMBL/GenBank/DDBJ databases">
        <title>Whole genome shotgun sequence of Cellulomonas xylanilytica NBRC 101102.</title>
        <authorList>
            <person name="Hosoyama A."/>
            <person name="Uohara A."/>
            <person name="Ohji S."/>
            <person name="Ichikawa N."/>
        </authorList>
    </citation>
    <scope>NUCLEOTIDE SEQUENCE [LARGE SCALE GENOMIC DNA]</scope>
    <source>
        <strain evidence="8 9">NBRC 101102</strain>
    </source>
</reference>
<evidence type="ECO:0000259" key="7">
    <source>
        <dbReference type="PROSITE" id="PS50853"/>
    </source>
</evidence>
<feature type="domain" description="PKD" evidence="6">
    <location>
        <begin position="1481"/>
        <end position="1569"/>
    </location>
</feature>
<dbReference type="SUPFAM" id="SSF49899">
    <property type="entry name" value="Concanavalin A-like lectins/glucanases"/>
    <property type="match status" value="2"/>
</dbReference>
<evidence type="ECO:0000256" key="1">
    <source>
        <dbReference type="ARBA" id="ARBA00022729"/>
    </source>
</evidence>
<accession>A0A510V354</accession>
<keyword evidence="9" id="KW-1185">Reference proteome</keyword>
<dbReference type="InterPro" id="IPR003961">
    <property type="entry name" value="FN3_dom"/>
</dbReference>
<dbReference type="SUPFAM" id="SSF49265">
    <property type="entry name" value="Fibronectin type III"/>
    <property type="match status" value="1"/>
</dbReference>
<dbReference type="Pfam" id="PF18911">
    <property type="entry name" value="PKD_4"/>
    <property type="match status" value="4"/>
</dbReference>
<dbReference type="InterPro" id="IPR035986">
    <property type="entry name" value="PKD_dom_sf"/>
</dbReference>
<gene>
    <name evidence="8" type="ORF">CXY01_18330</name>
</gene>
<keyword evidence="3" id="KW-0378">Hydrolase</keyword>
<dbReference type="SMART" id="SM00089">
    <property type="entry name" value="PKD"/>
    <property type="match status" value="4"/>
</dbReference>
<dbReference type="SUPFAM" id="SSF49299">
    <property type="entry name" value="PKD domain"/>
    <property type="match status" value="4"/>
</dbReference>
<evidence type="ECO:0000259" key="6">
    <source>
        <dbReference type="PROSITE" id="PS50093"/>
    </source>
</evidence>
<comment type="caution">
    <text evidence="8">The sequence shown here is derived from an EMBL/GenBank/DDBJ whole genome shotgun (WGS) entry which is preliminary data.</text>
</comment>
<dbReference type="Gene3D" id="2.60.40.10">
    <property type="entry name" value="Immunoglobulins"/>
    <property type="match status" value="5"/>
</dbReference>
<dbReference type="OrthoDB" id="9802683at2"/>
<dbReference type="InterPro" id="IPR013783">
    <property type="entry name" value="Ig-like_fold"/>
</dbReference>
<evidence type="ECO:0000256" key="2">
    <source>
        <dbReference type="ARBA" id="ARBA00023157"/>
    </source>
</evidence>
<feature type="domain" description="Fibronectin type-III" evidence="7">
    <location>
        <begin position="451"/>
        <end position="548"/>
    </location>
</feature>
<keyword evidence="2" id="KW-1015">Disulfide bond</keyword>
<feature type="domain" description="PKD" evidence="6">
    <location>
        <begin position="1012"/>
        <end position="1098"/>
    </location>
</feature>
<sequence length="1776" mass="181231">MQRSTWAQRAVAAPLAVIALGFAGLVAASPAQADTAPLDPAEPTTVTADSLPTVQVNGVVWNQQIVGNTVYVAGDFTKARPAGSAPGANEVNRTHLLAYDLTTGVLKPSFAPVLNAQVKDLALSPDGSRLYAVGNFTSIDGQARYRIASFDTATGALTTFRPTVNAPLVSVTATPSGVFFSGSLTSVQGTARVGVAGLDPVTSTVLPFNPTVSGGSIRAVLAAPDGESLILGGAFTSVNGGAGYGLARVSTATGASIPLPVNSFIRNGGQDSAVLSLESDGTSFYGAGYHFGGGGNMEGSFSASWATGQMNWVEDCHGDTYSAFPAGDEVYSASHKHFCGNTGGFPQTDPWTYYRATATSKAVFGVNTVDPYGYPDHDGEPAPRMLNWYPTMNAGTFTGKGQGPWTVNGNDDYVLMGGEFTLVNGAGQQGLARFARSAIAPDVQGPRLSGANFPLSANSFASGQVRLSWKTNYDRDNATLTYKLYRTNITTPPIYTETVTTPFWLPQSMGFVDRNLTPGSSQRYRLEAVDPFGNLARSDYVTVTVNADGVASAYTDAVWEDDATSFWRLGEPMGPDVNDWAGFSDATASAGVTRGVTGAILGDTNKAASFSGTTSGLVATNTAVPGPQVFSIETWFRTTTMTGGKIVGFGNRNTGNSGSYDRHIYMLPSGQVVFGVYPNASKIVTSGSSYNDGTWHQAVATLGPDGQKLYIDGKRVAQASNVTSAQSYSGYWRIGGDSPWSGDAYFRGDIDDVSIYSTPLTAAQVNNHWVASGRPSALPTAPADAYGAAVFGLSPDVYWRLDDAAGSSMAADAGPTENPGTYRGAVNYRVDGAVPGPGKAVQLPPTGGTHGLVVATKPASGPTTYSEELWFKTSTTSGGKLIGFGDATSGTSNNYDRHVYMETDGRLTFGVWTGQTNTITTPAAYNDNAWHHLVATQSSEGMRLYVDGQLRGTHPQTAAQEYTGYWRIGGDTTWGPQPWFDGTIDEAAIYPVALTPAQVASHWQLGSGAVPPNALPTAAFTSTVTDQTVLVDGSTSSDSDGTVVGYAWSFGDGATATGATATHVYTTAGDHSVTLTVTDDDGGTSQVTNVVTTTAPNVAPTAAFSASVVGGQVSVDATGSSDPDGSVTSYAWNFGEGVTATGPTASHTYTSNGTKTVTLTVTDDDGATGTASRNVFVVIPNQAPTAAFTATATGLSVALDASGSTDPDGTVQTYAWNFGDGTPTATGATTSHPYAAPGTYTVTLTVTDDDGDSATTSEPVTVSTPPANAPFAVDGFGRTVANGWGTADVGGGWTSTGTASRFSVNGSTGNVSLAAGITTTSVLAGVSSTSTDLTTTVGADKVPGGGGAMLTVLGRRASTGEAYGARIKLYENGAVQLHLTRPGTTLVGGTVPGLTFTAATRLNLRLQVTGVSPTTVQAKVWKVGDPEPAAWFATFTDSATPALQAPGGIGIQSYLSGSAANGPVVFSYDELSARPVGAAAPNQAPTAVFTPTVNGLGVSVDASASSDPDGAVTGYAWQFGDGGTASGVTASYTYGAAGTYPVTLTTTDNTGATATSTTSVTVAAPPANQPFVADAFTRTVAGGWGAADTGGAWALTGTASRFGVDGGAGTFTIPAGVTLGATLPAAASPSARVGLTVGADKRPDGGGSLIMVQGRKVGGEAYGARLKLVADGSVQLHVSRGAGVVVSGITVPGLTFDGGDRLRVVLEVVGSAPTTVRAKVWEVGTTEPADWQVSMVDAAASLQGPGTVGVTTYLAGSATVGPVVFSFDDLTAEPVA</sequence>
<dbReference type="PROSITE" id="PS50093">
    <property type="entry name" value="PKD"/>
    <property type="match status" value="4"/>
</dbReference>
<keyword evidence="1 5" id="KW-0732">Signal</keyword>
<dbReference type="RefSeq" id="WP_146927133.1">
    <property type="nucleotide sequence ID" value="NZ_BJUB01000005.1"/>
</dbReference>
<dbReference type="Gene3D" id="2.60.120.200">
    <property type="match status" value="2"/>
</dbReference>
<evidence type="ECO:0000256" key="5">
    <source>
        <dbReference type="SAM" id="SignalP"/>
    </source>
</evidence>
<name>A0A510V354_9CELL</name>
<dbReference type="InterPro" id="IPR000601">
    <property type="entry name" value="PKD_dom"/>
</dbReference>
<dbReference type="GO" id="GO:0016798">
    <property type="term" value="F:hydrolase activity, acting on glycosyl bonds"/>
    <property type="evidence" value="ECO:0007669"/>
    <property type="project" value="UniProtKB-KW"/>
</dbReference>
<evidence type="ECO:0000313" key="8">
    <source>
        <dbReference type="EMBL" id="GEK21313.1"/>
    </source>
</evidence>
<dbReference type="PANTHER" id="PTHR36842:SF1">
    <property type="entry name" value="PROTEIN TOLB"/>
    <property type="match status" value="1"/>
</dbReference>
<dbReference type="InterPro" id="IPR022409">
    <property type="entry name" value="PKD/Chitinase_dom"/>
</dbReference>
<dbReference type="InterPro" id="IPR011044">
    <property type="entry name" value="Quino_amine_DH_bsu"/>
</dbReference>
<dbReference type="InterPro" id="IPR036116">
    <property type="entry name" value="FN3_sf"/>
</dbReference>
<dbReference type="SMART" id="SM00560">
    <property type="entry name" value="LamGL"/>
    <property type="match status" value="1"/>
</dbReference>
<dbReference type="Pfam" id="PF13385">
    <property type="entry name" value="Laminin_G_3"/>
    <property type="match status" value="2"/>
</dbReference>
<organism evidence="8 9">
    <name type="scientific">Cellulomonas xylanilytica</name>
    <dbReference type="NCBI Taxonomy" id="233583"/>
    <lineage>
        <taxon>Bacteria</taxon>
        <taxon>Bacillati</taxon>
        <taxon>Actinomycetota</taxon>
        <taxon>Actinomycetes</taxon>
        <taxon>Micrococcales</taxon>
        <taxon>Cellulomonadaceae</taxon>
        <taxon>Cellulomonas</taxon>
    </lineage>
</organism>
<dbReference type="SUPFAM" id="SSF50969">
    <property type="entry name" value="YVTN repeat-like/Quinoprotein amine dehydrogenase"/>
    <property type="match status" value="1"/>
</dbReference>
<feature type="signal peptide" evidence="5">
    <location>
        <begin position="1"/>
        <end position="33"/>
    </location>
</feature>
<keyword evidence="4" id="KW-0119">Carbohydrate metabolism</keyword>
<evidence type="ECO:0000313" key="9">
    <source>
        <dbReference type="Proteomes" id="UP000321118"/>
    </source>
</evidence>
<dbReference type="EMBL" id="BJUB01000005">
    <property type="protein sequence ID" value="GEK21313.1"/>
    <property type="molecule type" value="Genomic_DNA"/>
</dbReference>
<keyword evidence="4" id="KW-0624">Polysaccharide degradation</keyword>
<proteinExistence type="predicted"/>
<evidence type="ECO:0000256" key="4">
    <source>
        <dbReference type="ARBA" id="ARBA00023326"/>
    </source>
</evidence>
<protein>
    <recommendedName>
        <fullName evidence="10">PDK repeat-containing protein</fullName>
    </recommendedName>
</protein>
<feature type="domain" description="PKD" evidence="6">
    <location>
        <begin position="1096"/>
        <end position="1177"/>
    </location>
</feature>
<dbReference type="Proteomes" id="UP000321118">
    <property type="component" value="Unassembled WGS sequence"/>
</dbReference>
<keyword evidence="3" id="KW-0326">Glycosidase</keyword>
<evidence type="ECO:0000256" key="3">
    <source>
        <dbReference type="ARBA" id="ARBA00023295"/>
    </source>
</evidence>
<dbReference type="GO" id="GO:0000272">
    <property type="term" value="P:polysaccharide catabolic process"/>
    <property type="evidence" value="ECO:0007669"/>
    <property type="project" value="UniProtKB-KW"/>
</dbReference>
<dbReference type="PANTHER" id="PTHR36842">
    <property type="entry name" value="PROTEIN TOLB HOMOLOG"/>
    <property type="match status" value="1"/>
</dbReference>
<feature type="chain" id="PRO_5021877098" description="PDK repeat-containing protein" evidence="5">
    <location>
        <begin position="34"/>
        <end position="1776"/>
    </location>
</feature>
<feature type="domain" description="PKD" evidence="6">
    <location>
        <begin position="1180"/>
        <end position="1269"/>
    </location>
</feature>
<dbReference type="InterPro" id="IPR006558">
    <property type="entry name" value="LamG-like"/>
</dbReference>
<dbReference type="PROSITE" id="PS50853">
    <property type="entry name" value="FN3"/>
    <property type="match status" value="1"/>
</dbReference>
<dbReference type="CDD" id="cd00146">
    <property type="entry name" value="PKD"/>
    <property type="match status" value="4"/>
</dbReference>